<organism evidence="1 2">
    <name type="scientific">Erythroxylum novogranatense</name>
    <dbReference type="NCBI Taxonomy" id="1862640"/>
    <lineage>
        <taxon>Eukaryota</taxon>
        <taxon>Viridiplantae</taxon>
        <taxon>Streptophyta</taxon>
        <taxon>Embryophyta</taxon>
        <taxon>Tracheophyta</taxon>
        <taxon>Spermatophyta</taxon>
        <taxon>Magnoliopsida</taxon>
        <taxon>eudicotyledons</taxon>
        <taxon>Gunneridae</taxon>
        <taxon>Pentapetalae</taxon>
        <taxon>rosids</taxon>
        <taxon>fabids</taxon>
        <taxon>Malpighiales</taxon>
        <taxon>Erythroxylaceae</taxon>
        <taxon>Erythroxylum</taxon>
    </lineage>
</organism>
<proteinExistence type="predicted"/>
<dbReference type="Proteomes" id="UP001159364">
    <property type="component" value="Linkage Group LG05"/>
</dbReference>
<name>A0AAV8TB69_9ROSI</name>
<evidence type="ECO:0000313" key="1">
    <source>
        <dbReference type="EMBL" id="KAJ8763520.1"/>
    </source>
</evidence>
<evidence type="ECO:0000313" key="2">
    <source>
        <dbReference type="Proteomes" id="UP001159364"/>
    </source>
</evidence>
<protein>
    <submittedName>
        <fullName evidence="1">Uncharacterized protein</fullName>
    </submittedName>
</protein>
<comment type="caution">
    <text evidence="1">The sequence shown here is derived from an EMBL/GenBank/DDBJ whole genome shotgun (WGS) entry which is preliminary data.</text>
</comment>
<dbReference type="EMBL" id="JAIWQS010000005">
    <property type="protein sequence ID" value="KAJ8763520.1"/>
    <property type="molecule type" value="Genomic_DNA"/>
</dbReference>
<accession>A0AAV8TB69</accession>
<gene>
    <name evidence="1" type="ORF">K2173_002403</name>
</gene>
<reference evidence="1 2" key="1">
    <citation type="submission" date="2021-09" db="EMBL/GenBank/DDBJ databases">
        <title>Genomic insights and catalytic innovation underlie evolution of tropane alkaloids biosynthesis.</title>
        <authorList>
            <person name="Wang Y.-J."/>
            <person name="Tian T."/>
            <person name="Huang J.-P."/>
            <person name="Huang S.-X."/>
        </authorList>
    </citation>
    <scope>NUCLEOTIDE SEQUENCE [LARGE SCALE GENOMIC DNA]</scope>
    <source>
        <strain evidence="1">KIB-2018</strain>
        <tissue evidence="1">Leaf</tissue>
    </source>
</reference>
<dbReference type="AlphaFoldDB" id="A0AAV8TB69"/>
<keyword evidence="2" id="KW-1185">Reference proteome</keyword>
<sequence>MMKNFAEALKKEKINCQKEYMELVKKLEDKMMMTQHDGFTGKCNGEPVFLFRGAGVFSRVAFGLPAPVSGDGYSSLCS</sequence>